<gene>
    <name evidence="7" type="ORF">S01H1_15676</name>
</gene>
<evidence type="ECO:0000256" key="5">
    <source>
        <dbReference type="ARBA" id="ARBA00023288"/>
    </source>
</evidence>
<protein>
    <recommendedName>
        <fullName evidence="6">ABC transporter substrate-binding protein PnrA-like domain-containing protein</fullName>
    </recommendedName>
</protein>
<dbReference type="AlphaFoldDB" id="X0S2M0"/>
<comment type="subcellular location">
    <subcellularLocation>
        <location evidence="1">Cell membrane</location>
    </subcellularLocation>
</comment>
<keyword evidence="3" id="KW-0732">Signal</keyword>
<dbReference type="InterPro" id="IPR050957">
    <property type="entry name" value="BMP_lipoprotein"/>
</dbReference>
<evidence type="ECO:0000259" key="6">
    <source>
        <dbReference type="Pfam" id="PF02608"/>
    </source>
</evidence>
<keyword evidence="4" id="KW-0472">Membrane</keyword>
<keyword evidence="5" id="KW-0449">Lipoprotein</keyword>
<dbReference type="PANTHER" id="PTHR34296:SF2">
    <property type="entry name" value="ABC TRANSPORTER GUANOSINE-BINDING PROTEIN NUPN"/>
    <property type="match status" value="1"/>
</dbReference>
<evidence type="ECO:0000313" key="7">
    <source>
        <dbReference type="EMBL" id="GAF75304.1"/>
    </source>
</evidence>
<comment type="caution">
    <text evidence="7">The sequence shown here is derived from an EMBL/GenBank/DDBJ whole genome shotgun (WGS) entry which is preliminary data.</text>
</comment>
<name>X0S2M0_9ZZZZ</name>
<evidence type="ECO:0000256" key="3">
    <source>
        <dbReference type="ARBA" id="ARBA00022729"/>
    </source>
</evidence>
<dbReference type="CDD" id="cd06354">
    <property type="entry name" value="PBP1_PrnA-like"/>
    <property type="match status" value="1"/>
</dbReference>
<feature type="domain" description="ABC transporter substrate-binding protein PnrA-like" evidence="6">
    <location>
        <begin position="2"/>
        <end position="277"/>
    </location>
</feature>
<dbReference type="Gene3D" id="3.40.50.2300">
    <property type="match status" value="2"/>
</dbReference>
<evidence type="ECO:0000256" key="2">
    <source>
        <dbReference type="ARBA" id="ARBA00022475"/>
    </source>
</evidence>
<sequence>YAGVVQAVADFGFDGIVFVESETAADYLPNLRAQARMADVDLIIGVGWLLTESIELVAAEYPDKLFANVDGWVPEAPNVRGFMFKEGDGSAIIGALAAFQALEEGFDSVGVVFGFEGPVMYHFEAGYRVGIDWALEKYQEVKGLAEKPNLKLLAPYSGSFSDPAIGKQIMESQIGEGVVGSYNVSGGVGIGMMQAVAAAHANAGTTTGAPYYFGVDQNQDWWELGQYCPMSMLKRVDSATYDACKMVAEDTWQAGRSLLGIAEVGVYVSTAAALAESVEVEIIKGNIDAADRYTVLRNWAANRADIAPWIWAALGELETGVVSGDINVPYVETLTDIQALRAEYPLN</sequence>
<organism evidence="7">
    <name type="scientific">marine sediment metagenome</name>
    <dbReference type="NCBI Taxonomy" id="412755"/>
    <lineage>
        <taxon>unclassified sequences</taxon>
        <taxon>metagenomes</taxon>
        <taxon>ecological metagenomes</taxon>
    </lineage>
</organism>
<evidence type="ECO:0000256" key="4">
    <source>
        <dbReference type="ARBA" id="ARBA00023136"/>
    </source>
</evidence>
<evidence type="ECO:0000256" key="1">
    <source>
        <dbReference type="ARBA" id="ARBA00004236"/>
    </source>
</evidence>
<proteinExistence type="predicted"/>
<feature type="non-terminal residue" evidence="7">
    <location>
        <position position="1"/>
    </location>
</feature>
<dbReference type="Pfam" id="PF02608">
    <property type="entry name" value="Bmp"/>
    <property type="match status" value="1"/>
</dbReference>
<reference evidence="7" key="1">
    <citation type="journal article" date="2014" name="Front. Microbiol.">
        <title>High frequency of phylogenetically diverse reductive dehalogenase-homologous genes in deep subseafloor sedimentary metagenomes.</title>
        <authorList>
            <person name="Kawai M."/>
            <person name="Futagami T."/>
            <person name="Toyoda A."/>
            <person name="Takaki Y."/>
            <person name="Nishi S."/>
            <person name="Hori S."/>
            <person name="Arai W."/>
            <person name="Tsubouchi T."/>
            <person name="Morono Y."/>
            <person name="Uchiyama I."/>
            <person name="Ito T."/>
            <person name="Fujiyama A."/>
            <person name="Inagaki F."/>
            <person name="Takami H."/>
        </authorList>
    </citation>
    <scope>NUCLEOTIDE SEQUENCE</scope>
    <source>
        <strain evidence="7">Expedition CK06-06</strain>
    </source>
</reference>
<dbReference type="GO" id="GO:0005886">
    <property type="term" value="C:plasma membrane"/>
    <property type="evidence" value="ECO:0007669"/>
    <property type="project" value="UniProtKB-SubCell"/>
</dbReference>
<dbReference type="InterPro" id="IPR003760">
    <property type="entry name" value="PnrA-like"/>
</dbReference>
<dbReference type="PANTHER" id="PTHR34296">
    <property type="entry name" value="TRANSCRIPTIONAL ACTIVATOR PROTEIN MED"/>
    <property type="match status" value="1"/>
</dbReference>
<accession>X0S2M0</accession>
<dbReference type="EMBL" id="BARS01008196">
    <property type="protein sequence ID" value="GAF75304.1"/>
    <property type="molecule type" value="Genomic_DNA"/>
</dbReference>
<keyword evidence="2" id="KW-1003">Cell membrane</keyword>